<reference evidence="3 4" key="1">
    <citation type="submission" date="2017-12" db="EMBL/GenBank/DDBJ databases">
        <title>Sequencing the genomes of 1000 Actinobacteria strains.</title>
        <authorList>
            <person name="Klenk H.-P."/>
        </authorList>
    </citation>
    <scope>NUCLEOTIDE SEQUENCE [LARGE SCALE GENOMIC DNA]</scope>
    <source>
        <strain evidence="3 4">DSM 45165</strain>
    </source>
</reference>
<accession>A0A2N3X1X1</accession>
<evidence type="ECO:0000256" key="1">
    <source>
        <dbReference type="ARBA" id="ARBA00006484"/>
    </source>
</evidence>
<dbReference type="EMBL" id="PJMY01000001">
    <property type="protein sequence ID" value="PKW00119.1"/>
    <property type="molecule type" value="Genomic_DNA"/>
</dbReference>
<gene>
    <name evidence="3" type="ORF">ATK30_0203</name>
</gene>
<dbReference type="Pfam" id="PF13561">
    <property type="entry name" value="adh_short_C2"/>
    <property type="match status" value="1"/>
</dbReference>
<comment type="caution">
    <text evidence="3">The sequence shown here is derived from an EMBL/GenBank/DDBJ whole genome shotgun (WGS) entry which is preliminary data.</text>
</comment>
<dbReference type="PANTHER" id="PTHR42760">
    <property type="entry name" value="SHORT-CHAIN DEHYDROGENASES/REDUCTASES FAMILY MEMBER"/>
    <property type="match status" value="1"/>
</dbReference>
<comment type="similarity">
    <text evidence="1">Belongs to the short-chain dehydrogenases/reductases (SDR) family.</text>
</comment>
<dbReference type="OrthoDB" id="3208554at2"/>
<dbReference type="CDD" id="cd05233">
    <property type="entry name" value="SDR_c"/>
    <property type="match status" value="1"/>
</dbReference>
<dbReference type="GO" id="GO:0016616">
    <property type="term" value="F:oxidoreductase activity, acting on the CH-OH group of donors, NAD or NADP as acceptor"/>
    <property type="evidence" value="ECO:0007669"/>
    <property type="project" value="TreeGrafter"/>
</dbReference>
<evidence type="ECO:0000256" key="2">
    <source>
        <dbReference type="ARBA" id="ARBA00023002"/>
    </source>
</evidence>
<organism evidence="3 4">
    <name type="scientific">Amycolatopsis echigonensis</name>
    <dbReference type="NCBI Taxonomy" id="2576905"/>
    <lineage>
        <taxon>Bacteria</taxon>
        <taxon>Bacillati</taxon>
        <taxon>Actinomycetota</taxon>
        <taxon>Actinomycetes</taxon>
        <taxon>Pseudonocardiales</taxon>
        <taxon>Pseudonocardiaceae</taxon>
        <taxon>Amycolatopsis</taxon>
    </lineage>
</organism>
<dbReference type="AlphaFoldDB" id="A0A2N3X1X1"/>
<dbReference type="PRINTS" id="PR00081">
    <property type="entry name" value="GDHRDH"/>
</dbReference>
<dbReference type="InterPro" id="IPR036291">
    <property type="entry name" value="NAD(P)-bd_dom_sf"/>
</dbReference>
<dbReference type="PRINTS" id="PR00080">
    <property type="entry name" value="SDRFAMILY"/>
</dbReference>
<dbReference type="SUPFAM" id="SSF51735">
    <property type="entry name" value="NAD(P)-binding Rossmann-fold domains"/>
    <property type="match status" value="1"/>
</dbReference>
<dbReference type="InterPro" id="IPR002347">
    <property type="entry name" value="SDR_fam"/>
</dbReference>
<proteinExistence type="inferred from homology"/>
<dbReference type="Proteomes" id="UP000233750">
    <property type="component" value="Unassembled WGS sequence"/>
</dbReference>
<evidence type="ECO:0000313" key="4">
    <source>
        <dbReference type="Proteomes" id="UP000233750"/>
    </source>
</evidence>
<name>A0A2N3X1X1_9PSEU</name>
<keyword evidence="4" id="KW-1185">Reference proteome</keyword>
<protein>
    <submittedName>
        <fullName evidence="3">NAD(P)-dependent dehydrogenase (Short-subunit alcohol dehydrogenase family)</fullName>
    </submittedName>
</protein>
<dbReference type="PANTHER" id="PTHR42760:SF133">
    <property type="entry name" value="3-OXOACYL-[ACYL-CARRIER-PROTEIN] REDUCTASE"/>
    <property type="match status" value="1"/>
</dbReference>
<keyword evidence="2" id="KW-0560">Oxidoreductase</keyword>
<sequence>MDLQLAGKRVLVTGASKGIGLAVVRAFLAEGASVTAVSRRSTPELDESGATFVAADLSEPDGPARMVEAVLAADPRLDVLVNNVGGGDLPEGSLGDVLDGGDGVWQYAFDLNLNAPVRVTRAALPALTEARGAIVTIGSDSARRVGAPGSTPMPYAVAKAALTRFSRELAERVAAQGVRANTVSPALTRTYAIEGEDGYMSQVARVIGVERADLVRDLPAGLGMTTGRLIEPDEIARAVLLLASPAMPSATGANWAVDAGSVKVA</sequence>
<dbReference type="Gene3D" id="3.40.50.720">
    <property type="entry name" value="NAD(P)-binding Rossmann-like Domain"/>
    <property type="match status" value="1"/>
</dbReference>
<dbReference type="RefSeq" id="WP_101433833.1">
    <property type="nucleotide sequence ID" value="NZ_PJMY01000001.1"/>
</dbReference>
<evidence type="ECO:0000313" key="3">
    <source>
        <dbReference type="EMBL" id="PKW00119.1"/>
    </source>
</evidence>